<protein>
    <submittedName>
        <fullName evidence="1">Uncharacterized protein</fullName>
    </submittedName>
</protein>
<reference evidence="1 2" key="1">
    <citation type="submission" date="2020-04" db="EMBL/GenBank/DDBJ databases">
        <authorList>
            <person name="Basu S."/>
            <person name="Maruthanayagam V."/>
            <person name="Chakraborty S."/>
            <person name="Pramanik A."/>
            <person name="Mukherjee J."/>
            <person name="Brink B."/>
        </authorList>
    </citation>
    <scope>NUCLEOTIDE SEQUENCE [LARGE SCALE GENOMIC DNA]</scope>
    <source>
        <strain evidence="1 2">AP17</strain>
    </source>
</reference>
<proteinExistence type="predicted"/>
<dbReference type="KEGG" id="oxy:HCG48_22750"/>
<gene>
    <name evidence="1" type="ORF">HCG48_22750</name>
</gene>
<dbReference type="AlphaFoldDB" id="A0A6H1U4W1"/>
<sequence>MKKIAIAAFIALIAGFSLSYYYWRQVTTLPDWYENDLPNSAQAVNLSDRGAVAAAQARIDLKIANEIARPAAVETPAARPETASRNPFDRSIPIRLDLDNRDFNDLLVSSLNETSGIAPFLPATEGFKAEVKAGKVELGAVVNLGAIPVDALTPPERKIYDRALTTFPFLKDRKVYMALDGQPQVDQGKLKFDSETQVKLGNLNLSLSQMADRLGIPVDRLERQLVLQLERGNLQIEDLELIDDRAAITGILDGDRP</sequence>
<keyword evidence="2" id="KW-1185">Reference proteome</keyword>
<organism evidence="1 2">
    <name type="scientific">Oxynema aestuarii AP17</name>
    <dbReference type="NCBI Taxonomy" id="2064643"/>
    <lineage>
        <taxon>Bacteria</taxon>
        <taxon>Bacillati</taxon>
        <taxon>Cyanobacteriota</taxon>
        <taxon>Cyanophyceae</taxon>
        <taxon>Oscillatoriophycideae</taxon>
        <taxon>Oscillatoriales</taxon>
        <taxon>Oscillatoriaceae</taxon>
        <taxon>Oxynema</taxon>
        <taxon>Oxynema aestuarii</taxon>
    </lineage>
</organism>
<accession>A0A6H1U4W1</accession>
<evidence type="ECO:0000313" key="1">
    <source>
        <dbReference type="EMBL" id="QIZ73073.1"/>
    </source>
</evidence>
<dbReference type="Proteomes" id="UP000500857">
    <property type="component" value="Chromosome"/>
</dbReference>
<dbReference type="EMBL" id="CP051167">
    <property type="protein sequence ID" value="QIZ73073.1"/>
    <property type="molecule type" value="Genomic_DNA"/>
</dbReference>
<name>A0A6H1U4W1_9CYAN</name>
<evidence type="ECO:0000313" key="2">
    <source>
        <dbReference type="Proteomes" id="UP000500857"/>
    </source>
</evidence>
<dbReference type="RefSeq" id="WP_168571219.1">
    <property type="nucleotide sequence ID" value="NZ_CP051167.1"/>
</dbReference>